<sequence length="78" mass="8189">MKLVLPAAFAGLVTFAPLDAEARNYPCSQSKGGVKACSGGRFLCNDGSFSRSTRTCHGYEGSSSEGGSGGRSRRGRRR</sequence>
<dbReference type="Proteomes" id="UP000305267">
    <property type="component" value="Unassembled WGS sequence"/>
</dbReference>
<evidence type="ECO:0000313" key="3">
    <source>
        <dbReference type="Proteomes" id="UP000305267"/>
    </source>
</evidence>
<proteinExistence type="predicted"/>
<evidence type="ECO:0000313" key="2">
    <source>
        <dbReference type="EMBL" id="TNC14920.1"/>
    </source>
</evidence>
<comment type="caution">
    <text evidence="2">The sequence shown here is derived from an EMBL/GenBank/DDBJ whole genome shotgun (WGS) entry which is preliminary data.</text>
</comment>
<organism evidence="2 3">
    <name type="scientific">Methylobacterium terricola</name>
    <dbReference type="NCBI Taxonomy" id="2583531"/>
    <lineage>
        <taxon>Bacteria</taxon>
        <taxon>Pseudomonadati</taxon>
        <taxon>Pseudomonadota</taxon>
        <taxon>Alphaproteobacteria</taxon>
        <taxon>Hyphomicrobiales</taxon>
        <taxon>Methylobacteriaceae</taxon>
        <taxon>Methylobacterium</taxon>
    </lineage>
</organism>
<keyword evidence="3" id="KW-1185">Reference proteome</keyword>
<evidence type="ECO:0000256" key="1">
    <source>
        <dbReference type="SAM" id="MobiDB-lite"/>
    </source>
</evidence>
<dbReference type="EMBL" id="VDDA01000002">
    <property type="protein sequence ID" value="TNC14920.1"/>
    <property type="molecule type" value="Genomic_DNA"/>
</dbReference>
<reference evidence="2 3" key="1">
    <citation type="submission" date="2019-06" db="EMBL/GenBank/DDBJ databases">
        <title>Genome of Methylobacterium sp. 17Sr1-39.</title>
        <authorList>
            <person name="Seo T."/>
        </authorList>
    </citation>
    <scope>NUCLEOTIDE SEQUENCE [LARGE SCALE GENOMIC DNA]</scope>
    <source>
        <strain evidence="2 3">17Sr1-39</strain>
    </source>
</reference>
<name>A0A5C4LMW0_9HYPH</name>
<feature type="region of interest" description="Disordered" evidence="1">
    <location>
        <begin position="54"/>
        <end position="78"/>
    </location>
</feature>
<dbReference type="OrthoDB" id="7027094at2"/>
<gene>
    <name evidence="2" type="ORF">FF100_04920</name>
</gene>
<accession>A0A5C4LMW0</accession>
<protein>
    <submittedName>
        <fullName evidence="2">Uncharacterized protein</fullName>
    </submittedName>
</protein>
<dbReference type="AlphaFoldDB" id="A0A5C4LMW0"/>